<dbReference type="STRING" id="698738.OLEAN_C21880"/>
<keyword evidence="1" id="KW-0732">Signal</keyword>
<evidence type="ECO:0000313" key="3">
    <source>
        <dbReference type="Proteomes" id="UP000032749"/>
    </source>
</evidence>
<gene>
    <name evidence="2" type="ORF">OLEAN_C21880</name>
</gene>
<proteinExistence type="predicted"/>
<accession>R4YU46</accession>
<dbReference type="AlphaFoldDB" id="R4YU46"/>
<reference evidence="2 3" key="1">
    <citation type="journal article" date="2013" name="Nat. Commun.">
        <title>Genome sequence and functional genomic analysis of the oil-degrading bacterium Oleispira antarctica.</title>
        <authorList>
            <person name="Kube M."/>
            <person name="Chernikova T.N."/>
            <person name="Al-Ramahi Y."/>
            <person name="Beloqui A."/>
            <person name="Lopez-Cortez N."/>
            <person name="Guazzaroni M.E."/>
            <person name="Heipieper H.J."/>
            <person name="Klages S."/>
            <person name="Kotsyurbenko O.R."/>
            <person name="Langer I."/>
            <person name="Nechitaylo T.Y."/>
            <person name="Lunsdorf H."/>
            <person name="Fernandez M."/>
            <person name="Juarez S."/>
            <person name="Ciordia S."/>
            <person name="Singer A."/>
            <person name="Kagan O."/>
            <person name="Egorova O."/>
            <person name="Petit P.A."/>
            <person name="Stogios P."/>
            <person name="Kim Y."/>
            <person name="Tchigvintsev A."/>
            <person name="Flick R."/>
            <person name="Denaro R."/>
            <person name="Genovese M."/>
            <person name="Albar J.P."/>
            <person name="Reva O.N."/>
            <person name="Martinez-Gomariz M."/>
            <person name="Tran H."/>
            <person name="Ferrer M."/>
            <person name="Savchenko A."/>
            <person name="Yakunin A.F."/>
            <person name="Yakimov M.M."/>
            <person name="Golyshina O.V."/>
            <person name="Reinhardt R."/>
            <person name="Golyshin P.N."/>
        </authorList>
    </citation>
    <scope>NUCLEOTIDE SEQUENCE [LARGE SCALE GENOMIC DNA]</scope>
</reference>
<dbReference type="KEGG" id="oai:OLEAN_C21880"/>
<name>R4YU46_OLEAN</name>
<evidence type="ECO:0000256" key="1">
    <source>
        <dbReference type="SAM" id="SignalP"/>
    </source>
</evidence>
<sequence>MNTTKILTILLLVLSFDSYADCSCETYAIIDISFKDRSSNTITRNEYFTRWWSLSRAMHADVYSRDPIENKKIAGLSVEQQLSLELNPVEAKSKYPNILLRKSKFVKIDISHTPKIKGVRGENVSFDFKRHKEIILQDKYDSLGEVVEIHSLKVGCEHKIPTVSDEEFKILRDRIPDKVKFLPDLYGFGNGEYKFGYELKDEYLNRIFHLPASGC</sequence>
<keyword evidence="3" id="KW-1185">Reference proteome</keyword>
<feature type="signal peptide" evidence="1">
    <location>
        <begin position="1"/>
        <end position="20"/>
    </location>
</feature>
<evidence type="ECO:0000313" key="2">
    <source>
        <dbReference type="EMBL" id="CCK76364.1"/>
    </source>
</evidence>
<organism evidence="2 3">
    <name type="scientific">Oleispira antarctica RB-8</name>
    <dbReference type="NCBI Taxonomy" id="698738"/>
    <lineage>
        <taxon>Bacteria</taxon>
        <taxon>Pseudomonadati</taxon>
        <taxon>Pseudomonadota</taxon>
        <taxon>Gammaproteobacteria</taxon>
        <taxon>Oceanospirillales</taxon>
        <taxon>Oceanospirillaceae</taxon>
        <taxon>Oleispira</taxon>
    </lineage>
</organism>
<dbReference type="EMBL" id="FO203512">
    <property type="protein sequence ID" value="CCK76364.1"/>
    <property type="molecule type" value="Genomic_DNA"/>
</dbReference>
<protein>
    <submittedName>
        <fullName evidence="2">Uncharacterized protein</fullName>
    </submittedName>
</protein>
<feature type="chain" id="PRO_5004383521" evidence="1">
    <location>
        <begin position="21"/>
        <end position="215"/>
    </location>
</feature>
<dbReference type="Proteomes" id="UP000032749">
    <property type="component" value="Chromosome"/>
</dbReference>
<dbReference type="HOGENOM" id="CLU_1282149_0_0_6"/>